<dbReference type="Pfam" id="PF12833">
    <property type="entry name" value="HTH_18"/>
    <property type="match status" value="1"/>
</dbReference>
<dbReference type="InterPro" id="IPR003313">
    <property type="entry name" value="AraC-bd"/>
</dbReference>
<evidence type="ECO:0000256" key="3">
    <source>
        <dbReference type="ARBA" id="ARBA00023163"/>
    </source>
</evidence>
<name>A0A7Y0ELN8_9CLOT</name>
<comment type="caution">
    <text evidence="5">The sequence shown here is derived from an EMBL/GenBank/DDBJ whole genome shotgun (WGS) entry which is preliminary data.</text>
</comment>
<dbReference type="PANTHER" id="PTHR46796">
    <property type="entry name" value="HTH-TYPE TRANSCRIPTIONAL ACTIVATOR RHAS-RELATED"/>
    <property type="match status" value="1"/>
</dbReference>
<dbReference type="SUPFAM" id="SSF46689">
    <property type="entry name" value="Homeodomain-like"/>
    <property type="match status" value="2"/>
</dbReference>
<dbReference type="Pfam" id="PF02311">
    <property type="entry name" value="AraC_binding"/>
    <property type="match status" value="1"/>
</dbReference>
<dbReference type="Gene3D" id="1.10.10.60">
    <property type="entry name" value="Homeodomain-like"/>
    <property type="match status" value="2"/>
</dbReference>
<dbReference type="Proteomes" id="UP000537131">
    <property type="component" value="Unassembled WGS sequence"/>
</dbReference>
<keyword evidence="6" id="KW-1185">Reference proteome</keyword>
<dbReference type="EMBL" id="JABBNI010000066">
    <property type="protein sequence ID" value="NMM65754.1"/>
    <property type="molecule type" value="Genomic_DNA"/>
</dbReference>
<proteinExistence type="predicted"/>
<dbReference type="GO" id="GO:0043565">
    <property type="term" value="F:sequence-specific DNA binding"/>
    <property type="evidence" value="ECO:0007669"/>
    <property type="project" value="InterPro"/>
</dbReference>
<evidence type="ECO:0000313" key="5">
    <source>
        <dbReference type="EMBL" id="NMM65754.1"/>
    </source>
</evidence>
<protein>
    <submittedName>
        <fullName evidence="5">AraC family transcriptional regulator</fullName>
    </submittedName>
</protein>
<dbReference type="AlphaFoldDB" id="A0A7Y0ELN8"/>
<keyword evidence="1" id="KW-0805">Transcription regulation</keyword>
<dbReference type="SMART" id="SM00342">
    <property type="entry name" value="HTH_ARAC"/>
    <property type="match status" value="1"/>
</dbReference>
<feature type="domain" description="HTH araC/xylS-type" evidence="4">
    <location>
        <begin position="174"/>
        <end position="272"/>
    </location>
</feature>
<dbReference type="InterPro" id="IPR050204">
    <property type="entry name" value="AraC_XylS_family_regulators"/>
</dbReference>
<dbReference type="RefSeq" id="WP_169300342.1">
    <property type="nucleotide sequence ID" value="NZ_JABBNI010000066.1"/>
</dbReference>
<accession>A0A7Y0ELN8</accession>
<dbReference type="PANTHER" id="PTHR46796:SF2">
    <property type="entry name" value="TRANSCRIPTIONAL REGULATORY PROTEIN"/>
    <property type="match status" value="1"/>
</dbReference>
<keyword evidence="3" id="KW-0804">Transcription</keyword>
<evidence type="ECO:0000313" key="6">
    <source>
        <dbReference type="Proteomes" id="UP000537131"/>
    </source>
</evidence>
<keyword evidence="2" id="KW-0238">DNA-binding</keyword>
<reference evidence="5 6" key="1">
    <citation type="submission" date="2020-06" db="EMBL/GenBank/DDBJ databases">
        <title>Complete Genome Sequence of Clostridium muelleri sp. nov. P21T, an Acid-Alcohol Producing Acetogen Isolated from Old Hay.</title>
        <authorList>
            <person name="Duncan K.E."/>
            <person name="Tanner R.S."/>
        </authorList>
    </citation>
    <scope>NUCLEOTIDE SEQUENCE [LARGE SCALE GENOMIC DNA]</scope>
    <source>
        <strain evidence="5 6">P21</strain>
    </source>
</reference>
<dbReference type="PROSITE" id="PS01124">
    <property type="entry name" value="HTH_ARAC_FAMILY_2"/>
    <property type="match status" value="1"/>
</dbReference>
<evidence type="ECO:0000256" key="2">
    <source>
        <dbReference type="ARBA" id="ARBA00023125"/>
    </source>
</evidence>
<gene>
    <name evidence="5" type="ORF">HBE96_24565</name>
</gene>
<dbReference type="InterPro" id="IPR018060">
    <property type="entry name" value="HTH_AraC"/>
</dbReference>
<organism evidence="5 6">
    <name type="scientific">Clostridium muellerianum</name>
    <dbReference type="NCBI Taxonomy" id="2716538"/>
    <lineage>
        <taxon>Bacteria</taxon>
        <taxon>Bacillati</taxon>
        <taxon>Bacillota</taxon>
        <taxon>Clostridia</taxon>
        <taxon>Eubacteriales</taxon>
        <taxon>Clostridiaceae</taxon>
        <taxon>Clostridium</taxon>
    </lineage>
</organism>
<dbReference type="SUPFAM" id="SSF51215">
    <property type="entry name" value="Regulatory protein AraC"/>
    <property type="match status" value="1"/>
</dbReference>
<dbReference type="GO" id="GO:0003700">
    <property type="term" value="F:DNA-binding transcription factor activity"/>
    <property type="evidence" value="ECO:0007669"/>
    <property type="project" value="InterPro"/>
</dbReference>
<evidence type="ECO:0000256" key="1">
    <source>
        <dbReference type="ARBA" id="ARBA00023015"/>
    </source>
</evidence>
<evidence type="ECO:0000259" key="4">
    <source>
        <dbReference type="PROSITE" id="PS01124"/>
    </source>
</evidence>
<dbReference type="InterPro" id="IPR009057">
    <property type="entry name" value="Homeodomain-like_sf"/>
</dbReference>
<dbReference type="InterPro" id="IPR037923">
    <property type="entry name" value="HTH-like"/>
</dbReference>
<sequence>MIDKEKIKFRHLNDFYNIDVIEGINVGRAFPKHSHSSMCLGVINRGTRIYSIDKRQLCADKGKVFVLNTGEVHSFKSLNRRTHDYMCICFDKDCIKNVLRDTKEKSSRKLFFHNIIDDSHLYVLINKLCCNLLDKNIDSESKGLFLKIMEQLNINYLDRIYSLKSTGNEQRVIKLLKEYIEDNYKENISINQLSQISGLSPYYLIRLFSNEYGFAPHCYQNNIRIRKVKELLKDGKMKMTDIALEVGFVDQSHMIKHFKNSVGIISSKYFNEMKK</sequence>